<feature type="disulfide bond" evidence="7">
    <location>
        <begin position="670"/>
        <end position="686"/>
    </location>
</feature>
<feature type="region of interest" description="Disordered" evidence="9">
    <location>
        <begin position="236"/>
        <end position="321"/>
    </location>
</feature>
<dbReference type="PRINTS" id="PR00389">
    <property type="entry name" value="PHPHLIPASEA2"/>
</dbReference>
<dbReference type="GO" id="GO:0004623">
    <property type="term" value="F:phospholipase A2 activity"/>
    <property type="evidence" value="ECO:0007669"/>
    <property type="project" value="InterPro"/>
</dbReference>
<comment type="catalytic activity">
    <reaction evidence="5">
        <text>1-hexadecanoyl-2-(9Z,12Z-octadecadienoyl)-sn-glycero-3-phosphoethanolamine + H2O = 1-hexadecanoyl-sn-glycero-3-phosphoethanolamine + (9Z,12Z)-octadecadienoate + H(+)</text>
        <dbReference type="Rhea" id="RHEA:40815"/>
        <dbReference type="ChEBI" id="CHEBI:15377"/>
        <dbReference type="ChEBI" id="CHEBI:15378"/>
        <dbReference type="ChEBI" id="CHEBI:30245"/>
        <dbReference type="ChEBI" id="CHEBI:73004"/>
        <dbReference type="ChEBI" id="CHEBI:73008"/>
    </reaction>
    <physiologicalReaction direction="left-to-right" evidence="5">
        <dbReference type="Rhea" id="RHEA:40816"/>
    </physiologicalReaction>
</comment>
<evidence type="ECO:0000256" key="6">
    <source>
        <dbReference type="PIRSR" id="PIRSR601211-2"/>
    </source>
</evidence>
<keyword evidence="4 7" id="KW-1015">Disulfide bond</keyword>
<comment type="subcellular location">
    <subcellularLocation>
        <location evidence="1">Secreted</location>
    </subcellularLocation>
</comment>
<evidence type="ECO:0000256" key="9">
    <source>
        <dbReference type="SAM" id="MobiDB-lite"/>
    </source>
</evidence>
<keyword evidence="3" id="KW-0964">Secreted</keyword>
<organism evidence="11 12">
    <name type="scientific">Myotis brandtii</name>
    <name type="common">Brandt's bat</name>
    <dbReference type="NCBI Taxonomy" id="109478"/>
    <lineage>
        <taxon>Eukaryota</taxon>
        <taxon>Metazoa</taxon>
        <taxon>Chordata</taxon>
        <taxon>Craniata</taxon>
        <taxon>Vertebrata</taxon>
        <taxon>Euteleostomi</taxon>
        <taxon>Mammalia</taxon>
        <taxon>Eutheria</taxon>
        <taxon>Laurasiatheria</taxon>
        <taxon>Chiroptera</taxon>
        <taxon>Yangochiroptera</taxon>
        <taxon>Vespertilionidae</taxon>
        <taxon>Myotis</taxon>
    </lineage>
</organism>
<dbReference type="EMBL" id="KE163383">
    <property type="protein sequence ID" value="EPQ11790.1"/>
    <property type="molecule type" value="Genomic_DNA"/>
</dbReference>
<dbReference type="FunFam" id="1.20.90.10:FF:000006">
    <property type="entry name" value="Otoconin-90"/>
    <property type="match status" value="1"/>
</dbReference>
<dbReference type="InterPro" id="IPR037643">
    <property type="entry name" value="HHLA1"/>
</dbReference>
<evidence type="ECO:0000256" key="5">
    <source>
        <dbReference type="ARBA" id="ARBA00049039"/>
    </source>
</evidence>
<feature type="domain" description="Phospholipase A2-like central" evidence="10">
    <location>
        <begin position="644"/>
        <end position="759"/>
    </location>
</feature>
<dbReference type="InterPro" id="IPR001211">
    <property type="entry name" value="PLA2"/>
</dbReference>
<feature type="region of interest" description="Disordered" evidence="9">
    <location>
        <begin position="755"/>
        <end position="818"/>
    </location>
</feature>
<evidence type="ECO:0000256" key="1">
    <source>
        <dbReference type="ARBA" id="ARBA00004613"/>
    </source>
</evidence>
<dbReference type="CDD" id="cd04707">
    <property type="entry name" value="otoconin_90"/>
    <property type="match status" value="2"/>
</dbReference>
<dbReference type="Proteomes" id="UP000052978">
    <property type="component" value="Unassembled WGS sequence"/>
</dbReference>
<dbReference type="GO" id="GO:0050482">
    <property type="term" value="P:arachidonate secretion"/>
    <property type="evidence" value="ECO:0007669"/>
    <property type="project" value="InterPro"/>
</dbReference>
<dbReference type="SUPFAM" id="SSF48619">
    <property type="entry name" value="Phospholipase A2, PLA2"/>
    <property type="match status" value="2"/>
</dbReference>
<keyword evidence="6" id="KW-0106">Calcium</keyword>
<feature type="disulfide bond" evidence="7">
    <location>
        <begin position="720"/>
        <end position="731"/>
    </location>
</feature>
<evidence type="ECO:0000256" key="7">
    <source>
        <dbReference type="PIRSR" id="PIRSR601211-3"/>
    </source>
</evidence>
<dbReference type="InterPro" id="IPR016090">
    <property type="entry name" value="PLA2-like_dom"/>
</dbReference>
<dbReference type="AlphaFoldDB" id="S7N6Q3"/>
<feature type="disulfide bond" evidence="7">
    <location>
        <begin position="692"/>
        <end position="733"/>
    </location>
</feature>
<dbReference type="GO" id="GO:0016042">
    <property type="term" value="P:lipid catabolic process"/>
    <property type="evidence" value="ECO:0007669"/>
    <property type="project" value="InterPro"/>
</dbReference>
<dbReference type="SMART" id="SM00085">
    <property type="entry name" value="PA2c"/>
    <property type="match status" value="2"/>
</dbReference>
<comment type="similarity">
    <text evidence="2 8">Belongs to the phospholipase A2 family.</text>
</comment>
<evidence type="ECO:0000256" key="3">
    <source>
        <dbReference type="ARBA" id="ARBA00022525"/>
    </source>
</evidence>
<feature type="disulfide bond" evidence="7">
    <location>
        <begin position="701"/>
        <end position="726"/>
    </location>
</feature>
<gene>
    <name evidence="11" type="ORF">D623_10014145</name>
</gene>
<feature type="disulfide bond" evidence="7">
    <location>
        <begin position="685"/>
        <end position="740"/>
    </location>
</feature>
<name>S7N6Q3_MYOBR</name>
<evidence type="ECO:0000259" key="10">
    <source>
        <dbReference type="SMART" id="SM00085"/>
    </source>
</evidence>
<evidence type="ECO:0000313" key="11">
    <source>
        <dbReference type="EMBL" id="EPQ11790.1"/>
    </source>
</evidence>
<dbReference type="InterPro" id="IPR033113">
    <property type="entry name" value="PLA2_histidine"/>
</dbReference>
<evidence type="ECO:0000256" key="4">
    <source>
        <dbReference type="ARBA" id="ARBA00023157"/>
    </source>
</evidence>
<dbReference type="Gene3D" id="1.20.90.10">
    <property type="entry name" value="Phospholipase A2 domain"/>
    <property type="match status" value="2"/>
</dbReference>
<dbReference type="GO" id="GO:0006644">
    <property type="term" value="P:phospholipid metabolic process"/>
    <property type="evidence" value="ECO:0007669"/>
    <property type="project" value="InterPro"/>
</dbReference>
<evidence type="ECO:0000256" key="2">
    <source>
        <dbReference type="ARBA" id="ARBA00007056"/>
    </source>
</evidence>
<feature type="compositionally biased region" description="Low complexity" evidence="9">
    <location>
        <begin position="272"/>
        <end position="297"/>
    </location>
</feature>
<dbReference type="GO" id="GO:0005576">
    <property type="term" value="C:extracellular region"/>
    <property type="evidence" value="ECO:0007669"/>
    <property type="project" value="UniProtKB-SubCell"/>
</dbReference>
<dbReference type="PANTHER" id="PTHR15299">
    <property type="entry name" value="HERV-H LTR-ASSOCIATING PROTEIN 1"/>
    <property type="match status" value="1"/>
</dbReference>
<keyword evidence="12" id="KW-1185">Reference proteome</keyword>
<dbReference type="eggNOG" id="KOG4087">
    <property type="taxonomic scope" value="Eukaryota"/>
</dbReference>
<feature type="binding site" evidence="6">
    <location>
        <position position="669"/>
    </location>
    <ligand>
        <name>Ca(2+)</name>
        <dbReference type="ChEBI" id="CHEBI:29108"/>
    </ligand>
</feature>
<dbReference type="PROSITE" id="PS00118">
    <property type="entry name" value="PA2_HIS"/>
    <property type="match status" value="2"/>
</dbReference>
<keyword evidence="6" id="KW-0479">Metal-binding</keyword>
<proteinExistence type="inferred from homology"/>
<comment type="cofactor">
    <cofactor evidence="6">
        <name>Ca(2+)</name>
        <dbReference type="ChEBI" id="CHEBI:29108"/>
    </cofactor>
    <text evidence="6">Binds 1 Ca(2+) ion per subunit.</text>
</comment>
<dbReference type="PANTHER" id="PTHR15299:SF3">
    <property type="entry name" value="HERV-H LTR-ASSOCIATING PROTEIN 1"/>
    <property type="match status" value="1"/>
</dbReference>
<accession>S7N6Q3</accession>
<protein>
    <submittedName>
        <fullName evidence="11">Otoconin-90</fullName>
    </submittedName>
</protein>
<dbReference type="InterPro" id="IPR036444">
    <property type="entry name" value="PLipase_A2_dom_sf"/>
</dbReference>
<reference evidence="11 12" key="1">
    <citation type="journal article" date="2013" name="Nat. Commun.">
        <title>Genome analysis reveals insights into physiology and longevity of the Brandt's bat Myotis brandtii.</title>
        <authorList>
            <person name="Seim I."/>
            <person name="Fang X."/>
            <person name="Xiong Z."/>
            <person name="Lobanov A.V."/>
            <person name="Huang Z."/>
            <person name="Ma S."/>
            <person name="Feng Y."/>
            <person name="Turanov A.A."/>
            <person name="Zhu Y."/>
            <person name="Lenz T.L."/>
            <person name="Gerashchenko M.V."/>
            <person name="Fan D."/>
            <person name="Hee Yim S."/>
            <person name="Yao X."/>
            <person name="Jordan D."/>
            <person name="Xiong Y."/>
            <person name="Ma Y."/>
            <person name="Lyapunov A.N."/>
            <person name="Chen G."/>
            <person name="Kulakova O.I."/>
            <person name="Sun Y."/>
            <person name="Lee S.G."/>
            <person name="Bronson R.T."/>
            <person name="Moskalev A.A."/>
            <person name="Sunyaev S.R."/>
            <person name="Zhang G."/>
            <person name="Krogh A."/>
            <person name="Wang J."/>
            <person name="Gladyshev V.N."/>
        </authorList>
    </citation>
    <scope>NUCLEOTIDE SEQUENCE [LARGE SCALE GENOMIC DNA]</scope>
</reference>
<sequence length="818" mass="87626">MKTLFVLVAAIKGEAKKEKVTTFLPTTELPARAVDLSALNLTEVVNGMLSRALKDRKKFFSLLSITSYSSFAFHKLSVAVYNSECPVVAITVGGAPAGTGGVRTLCGLFLFTVSNLKTVDQARFPTRYCYCLSNRTNDLSDFTALLVDIIGNSTSYLTEIFKSTSILSVSQTNASDCIFICVMTGKAGRNLSDFWELAEKSPVINYTFTSSLAAAPEGEQAVNTDRLPELLATATATATPGSVSPTLPGSATSPTKAKDTGTTGSLSEPPAGTHGSPSQTSPTSGTLTPGTQTSSPTKAPAPRYPHTGCPQQLLREGPLTAGPLPGAAHKLTPCLMELCRFFQQCLCASPRRDPRTEAMRYCLEFYSWFLKNATHICQEAKRVPHSRNATFFNGMFKNVESATEIFDCLGSHFTWLQAVFTSFPALLQFVGGLRCVAGVCPRDLEDYGCACRFEMEGLPVDESDSCCFQHRRCHEEAAEMDCIQDSTRVSTDVNCASKKITCESRDPCEHLLCTCDKAAIECLAQATINSSLNLLDPAFCLAPPAVEPVEPTDASLVALSGEVSADTRADQLTTPPRTSQLTTRSRTRSAEIAATAGGVTVVPAGMKSLGLAVPSVESGPEETTGPACDRSTFLRLGAREDTQVMPQLGQMLFCLTARCPEEFESYGCYCGQEGRGEPRDALDRCCWSHHCCLQQVGRLGCWRGRLPRPPVVCTDGAPKCVGQSLCEKLLCACEQTAAECMASAFFNQSLKSSGRQECQGPQRPCEDGGQGGLPASSLGSSSEENSAEALPPTAHLRTRRFLGRSLGPVGARPQPGPR</sequence>
<dbReference type="GO" id="GO:0005509">
    <property type="term" value="F:calcium ion binding"/>
    <property type="evidence" value="ECO:0007669"/>
    <property type="project" value="InterPro"/>
</dbReference>
<feature type="binding site" evidence="6">
    <location>
        <position position="671"/>
    </location>
    <ligand>
        <name>Ca(2+)</name>
        <dbReference type="ChEBI" id="CHEBI:29108"/>
    </ligand>
</feature>
<evidence type="ECO:0000313" key="12">
    <source>
        <dbReference type="Proteomes" id="UP000052978"/>
    </source>
</evidence>
<dbReference type="InterPro" id="IPR041798">
    <property type="entry name" value="Otoconin-90"/>
</dbReference>
<dbReference type="Pfam" id="PF00068">
    <property type="entry name" value="Phospholip_A2_1"/>
    <property type="match status" value="2"/>
</dbReference>
<evidence type="ECO:0000256" key="8">
    <source>
        <dbReference type="RuleBase" id="RU003654"/>
    </source>
</evidence>
<feature type="domain" description="Phospholipase A2-like central" evidence="10">
    <location>
        <begin position="425"/>
        <end position="541"/>
    </location>
</feature>
<feature type="compositionally biased region" description="Polar residues" evidence="9">
    <location>
        <begin position="240"/>
        <end position="266"/>
    </location>
</feature>
<feature type="compositionally biased region" description="Low complexity" evidence="9">
    <location>
        <begin position="773"/>
        <end position="792"/>
    </location>
</feature>